<gene>
    <name evidence="1" type="ORF">FJU31_14010</name>
</gene>
<proteinExistence type="predicted"/>
<accession>A0ABQ6SYU9</accession>
<dbReference type="EMBL" id="VYKI01000018">
    <property type="protein sequence ID" value="KAA8996068.1"/>
    <property type="molecule type" value="Genomic_DNA"/>
</dbReference>
<reference evidence="1 2" key="1">
    <citation type="journal article" date="2020" name="Antonie Van Leeuwenhoek">
        <title>Stenotrophomonas cyclobalanopsidis sp. nov., isolated from the leaf spot disease of Cyclobalanopsis patelliformis.</title>
        <authorList>
            <person name="Bian D.R."/>
            <person name="Xue H."/>
            <person name="Piao C.G."/>
            <person name="Li Y."/>
        </authorList>
    </citation>
    <scope>NUCLEOTIDE SEQUENCE [LARGE SCALE GENOMIC DNA]</scope>
    <source>
        <strain evidence="1 2">TPQG1-4</strain>
    </source>
</reference>
<evidence type="ECO:0000313" key="1">
    <source>
        <dbReference type="EMBL" id="KAA8996068.1"/>
    </source>
</evidence>
<organism evidence="1 2">
    <name type="scientific">Stenotrophomonas cyclobalanopsidis</name>
    <dbReference type="NCBI Taxonomy" id="2771362"/>
    <lineage>
        <taxon>Bacteria</taxon>
        <taxon>Pseudomonadati</taxon>
        <taxon>Pseudomonadota</taxon>
        <taxon>Gammaproteobacteria</taxon>
        <taxon>Lysobacterales</taxon>
        <taxon>Lysobacteraceae</taxon>
        <taxon>Stenotrophomonas</taxon>
    </lineage>
</organism>
<dbReference type="Proteomes" id="UP000326367">
    <property type="component" value="Unassembled WGS sequence"/>
</dbReference>
<sequence>MSQEIDKQVARALVDVAIFLEFSADDVLDPDAAIQRLEQLASTLQMMDLESQSSLCSQFRSIAMDYSDEQAGFVGSLGEAMGLIEMQSAVYLGTPRRA</sequence>
<dbReference type="RefSeq" id="WP_150455296.1">
    <property type="nucleotide sequence ID" value="NZ_VYKI01000018.1"/>
</dbReference>
<keyword evidence="2" id="KW-1185">Reference proteome</keyword>
<protein>
    <submittedName>
        <fullName evidence="1">Uncharacterized protein</fullName>
    </submittedName>
</protein>
<comment type="caution">
    <text evidence="1">The sequence shown here is derived from an EMBL/GenBank/DDBJ whole genome shotgun (WGS) entry which is preliminary data.</text>
</comment>
<evidence type="ECO:0000313" key="2">
    <source>
        <dbReference type="Proteomes" id="UP000326367"/>
    </source>
</evidence>
<name>A0ABQ6SYU9_9GAMM</name>